<dbReference type="PANTHER" id="PTHR33175:SF3">
    <property type="entry name" value="DNA-BINDING PROTEIN HU-BETA"/>
    <property type="match status" value="1"/>
</dbReference>
<dbReference type="SMART" id="SM00411">
    <property type="entry name" value="BHL"/>
    <property type="match status" value="1"/>
</dbReference>
<dbReference type="GO" id="GO:0003677">
    <property type="term" value="F:DNA binding"/>
    <property type="evidence" value="ECO:0007669"/>
    <property type="project" value="UniProtKB-KW"/>
</dbReference>
<evidence type="ECO:0000256" key="1">
    <source>
        <dbReference type="ARBA" id="ARBA00023067"/>
    </source>
</evidence>
<reference evidence="4 5" key="1">
    <citation type="journal article" date="2001" name="Nucleic Acids Res.">
        <title>The complete genome sequence of the murine respiratory pathogen Mycoplasma pulmonis.</title>
        <authorList>
            <person name="Chambaud I."/>
            <person name="Heilig R."/>
            <person name="Ferris S."/>
            <person name="Barbe V."/>
            <person name="Samson D."/>
            <person name="Galisson F."/>
            <person name="Moszer I."/>
            <person name="Dybvig K."/>
            <person name="Wroblewski H."/>
            <person name="Viari A."/>
            <person name="Rocha E.P.C."/>
            <person name="Blanchard A."/>
        </authorList>
    </citation>
    <scope>NUCLEOTIDE SEQUENCE [LARGE SCALE GENOMIC DNA]</scope>
    <source>
        <strain evidence="4 5">UAB CTIP</strain>
    </source>
</reference>
<name>Q98RC2_MYCPU</name>
<evidence type="ECO:0000256" key="2">
    <source>
        <dbReference type="ARBA" id="ARBA00023125"/>
    </source>
</evidence>
<organism evidence="5">
    <name type="scientific">Mycoplasmopsis pulmonis (strain UAB CTIP)</name>
    <name type="common">Mycoplasma pulmonis</name>
    <dbReference type="NCBI Taxonomy" id="272635"/>
    <lineage>
        <taxon>Bacteria</taxon>
        <taxon>Bacillati</taxon>
        <taxon>Mycoplasmatota</taxon>
        <taxon>Mycoplasmoidales</taxon>
        <taxon>Metamycoplasmataceae</taxon>
        <taxon>Mycoplasmopsis</taxon>
    </lineage>
</organism>
<evidence type="ECO:0000256" key="3">
    <source>
        <dbReference type="RuleBase" id="RU003939"/>
    </source>
</evidence>
<protein>
    <submittedName>
        <fullName evidence="4">DNA-BINDING PROTEIN HU</fullName>
    </submittedName>
</protein>
<dbReference type="STRING" id="272635.gene:17576667"/>
<dbReference type="KEGG" id="mpu:MYPU_0870"/>
<dbReference type="PANTHER" id="PTHR33175">
    <property type="entry name" value="DNA-BINDING PROTEIN HU"/>
    <property type="match status" value="1"/>
</dbReference>
<keyword evidence="1" id="KW-0226">DNA condensation</keyword>
<evidence type="ECO:0000313" key="5">
    <source>
        <dbReference type="Proteomes" id="UP000000528"/>
    </source>
</evidence>
<dbReference type="Gene3D" id="4.10.520.10">
    <property type="entry name" value="IHF-like DNA-binding proteins"/>
    <property type="match status" value="1"/>
</dbReference>
<keyword evidence="5" id="KW-1185">Reference proteome</keyword>
<dbReference type="AlphaFoldDB" id="Q98RC2"/>
<dbReference type="GO" id="GO:0030261">
    <property type="term" value="P:chromosome condensation"/>
    <property type="evidence" value="ECO:0007669"/>
    <property type="project" value="UniProtKB-KW"/>
</dbReference>
<dbReference type="GO" id="GO:0005829">
    <property type="term" value="C:cytosol"/>
    <property type="evidence" value="ECO:0007669"/>
    <property type="project" value="TreeGrafter"/>
</dbReference>
<dbReference type="HOGENOM" id="CLU_105066_3_3_14"/>
<dbReference type="GO" id="GO:0030527">
    <property type="term" value="F:structural constituent of chromatin"/>
    <property type="evidence" value="ECO:0007669"/>
    <property type="project" value="InterPro"/>
</dbReference>
<gene>
    <name evidence="4" type="ordered locus">MYPU_0870</name>
</gene>
<sequence length="126" mass="14873">MSNKFGFKEKQIMFVYLLKYINTKIRIIQNRKVKTMTKKEFMQKISEHSFISQRDVEAIINSMVFVIKESLISEEKVTIPMLGTFETKIKAAREGIKFTTGEKILIPEKRVVKFKPTKYIKEVVNY</sequence>
<comment type="similarity">
    <text evidence="3">Belongs to the bacterial histone-like protein family.</text>
</comment>
<keyword evidence="2 4" id="KW-0238">DNA-binding</keyword>
<dbReference type="CDD" id="cd00591">
    <property type="entry name" value="HU_IHF"/>
    <property type="match status" value="1"/>
</dbReference>
<accession>Q98RC2</accession>
<dbReference type="eggNOG" id="COG0776">
    <property type="taxonomic scope" value="Bacteria"/>
</dbReference>
<dbReference type="SUPFAM" id="SSF47729">
    <property type="entry name" value="IHF-like DNA-binding proteins"/>
    <property type="match status" value="1"/>
</dbReference>
<evidence type="ECO:0000313" key="4">
    <source>
        <dbReference type="EMBL" id="CAC13260.1"/>
    </source>
</evidence>
<dbReference type="Pfam" id="PF00216">
    <property type="entry name" value="Bac_DNA_binding"/>
    <property type="match status" value="1"/>
</dbReference>
<proteinExistence type="inferred from homology"/>
<dbReference type="SMR" id="Q98RC2"/>
<dbReference type="InterPro" id="IPR010992">
    <property type="entry name" value="IHF-like_DNA-bd_dom_sf"/>
</dbReference>
<dbReference type="EMBL" id="AL445563">
    <property type="protein sequence ID" value="CAC13260.1"/>
    <property type="molecule type" value="Genomic_DNA"/>
</dbReference>
<dbReference type="PIR" id="G90522">
    <property type="entry name" value="G90522"/>
</dbReference>
<dbReference type="InterPro" id="IPR000119">
    <property type="entry name" value="Hist_DNA-bd"/>
</dbReference>
<dbReference type="Proteomes" id="UP000000528">
    <property type="component" value="Chromosome"/>
</dbReference>